<proteinExistence type="predicted"/>
<dbReference type="STRING" id="6265.A0A0B2VNQ8"/>
<gene>
    <name evidence="3" type="ORF">Tcan_04261</name>
</gene>
<reference evidence="3 4" key="1">
    <citation type="submission" date="2014-11" db="EMBL/GenBank/DDBJ databases">
        <title>Genetic blueprint of the zoonotic pathogen Toxocara canis.</title>
        <authorList>
            <person name="Zhu X.-Q."/>
            <person name="Korhonen P.K."/>
            <person name="Cai H."/>
            <person name="Young N.D."/>
            <person name="Nejsum P."/>
            <person name="von Samson-Himmelstjerna G."/>
            <person name="Boag P.R."/>
            <person name="Tan P."/>
            <person name="Li Q."/>
            <person name="Min J."/>
            <person name="Yang Y."/>
            <person name="Wang X."/>
            <person name="Fang X."/>
            <person name="Hall R.S."/>
            <person name="Hofmann A."/>
            <person name="Sternberg P.W."/>
            <person name="Jex A.R."/>
            <person name="Gasser R.B."/>
        </authorList>
    </citation>
    <scope>NUCLEOTIDE SEQUENCE [LARGE SCALE GENOMIC DNA]</scope>
    <source>
        <strain evidence="3">PN_DK_2014</strain>
    </source>
</reference>
<sequence length="558" mass="61654">MRVVTCLNFIAGAICIAGIIAGLVIQFLNRKKIEDDSSNAIMFYFTTHIAALSYDEVQADYANVASRIQKQVNELIASYIYYVYLGIAEDPQGGVTVMSGISYTASRAPSVNEIKAKINSIPGTTVVKAIDTQELNGAPPSEQLCSPSKCIAETITTVFHPETTCPPCPSPDACPPTPPCPTPDTKPTIPVGLPCKVDIGILFDSSSAVSRASFQKMTDFVRKQLVPSWIIGPQSTEAVIGAYADSSVAWKSRTFEYADNAGLESDLQDLSREQELGKPSIQRALVEMISTAKNRRKGTKLVTVLFTYTSDAADVDAARKSADELTQNDDTLIVVGVGNGVDMHLLSTLGAFTIQASNFDETTAVQINGAVCIGKPTQPGLPTHSPIVPTFPPQLLCDTDVAVFLDASTAVSEQEYEEEVRFLQEKLSKRWTPNPYWTELAIAAYGSEGAHIYGNFKYETVEDYEHDLENLTNHYPLGSPSFQRYFLFNILACFVSRRRLEKRQPFGCRQPFRCEYYNPYDSHISMNCFPTTVMVPLATHKKNLIRKRYLNWDRTFVV</sequence>
<dbReference type="Gene3D" id="3.40.50.410">
    <property type="entry name" value="von Willebrand factor, type A domain"/>
    <property type="match status" value="1"/>
</dbReference>
<evidence type="ECO:0000313" key="3">
    <source>
        <dbReference type="EMBL" id="KHN85151.1"/>
    </source>
</evidence>
<keyword evidence="1" id="KW-0472">Membrane</keyword>
<protein>
    <recommendedName>
        <fullName evidence="2">VWFA domain-containing protein</fullName>
    </recommendedName>
</protein>
<dbReference type="InterPro" id="IPR036465">
    <property type="entry name" value="vWFA_dom_sf"/>
</dbReference>
<dbReference type="SUPFAM" id="SSF53300">
    <property type="entry name" value="vWA-like"/>
    <property type="match status" value="1"/>
</dbReference>
<keyword evidence="1" id="KW-1133">Transmembrane helix</keyword>
<evidence type="ECO:0000256" key="1">
    <source>
        <dbReference type="SAM" id="Phobius"/>
    </source>
</evidence>
<dbReference type="OrthoDB" id="5834720at2759"/>
<dbReference type="AlphaFoldDB" id="A0A0B2VNQ8"/>
<dbReference type="EMBL" id="JPKZ01000852">
    <property type="protein sequence ID" value="KHN85151.1"/>
    <property type="molecule type" value="Genomic_DNA"/>
</dbReference>
<dbReference type="Proteomes" id="UP000031036">
    <property type="component" value="Unassembled WGS sequence"/>
</dbReference>
<dbReference type="Pfam" id="PF00092">
    <property type="entry name" value="VWA"/>
    <property type="match status" value="1"/>
</dbReference>
<name>A0A0B2VNQ8_TOXCA</name>
<dbReference type="PROSITE" id="PS50234">
    <property type="entry name" value="VWFA"/>
    <property type="match status" value="1"/>
</dbReference>
<feature type="domain" description="VWFA" evidence="2">
    <location>
        <begin position="198"/>
        <end position="350"/>
    </location>
</feature>
<feature type="transmembrane region" description="Helical" evidence="1">
    <location>
        <begin position="7"/>
        <end position="28"/>
    </location>
</feature>
<organism evidence="3 4">
    <name type="scientific">Toxocara canis</name>
    <name type="common">Canine roundworm</name>
    <dbReference type="NCBI Taxonomy" id="6265"/>
    <lineage>
        <taxon>Eukaryota</taxon>
        <taxon>Metazoa</taxon>
        <taxon>Ecdysozoa</taxon>
        <taxon>Nematoda</taxon>
        <taxon>Chromadorea</taxon>
        <taxon>Rhabditida</taxon>
        <taxon>Spirurina</taxon>
        <taxon>Ascaridomorpha</taxon>
        <taxon>Ascaridoidea</taxon>
        <taxon>Toxocaridae</taxon>
        <taxon>Toxocara</taxon>
    </lineage>
</organism>
<evidence type="ECO:0000259" key="2">
    <source>
        <dbReference type="PROSITE" id="PS50234"/>
    </source>
</evidence>
<keyword evidence="1" id="KW-0812">Transmembrane</keyword>
<keyword evidence="4" id="KW-1185">Reference proteome</keyword>
<dbReference type="InterPro" id="IPR002035">
    <property type="entry name" value="VWF_A"/>
</dbReference>
<evidence type="ECO:0000313" key="4">
    <source>
        <dbReference type="Proteomes" id="UP000031036"/>
    </source>
</evidence>
<accession>A0A0B2VNQ8</accession>
<comment type="caution">
    <text evidence="3">The sequence shown here is derived from an EMBL/GenBank/DDBJ whole genome shotgun (WGS) entry which is preliminary data.</text>
</comment>